<feature type="transmembrane region" description="Helical" evidence="12">
    <location>
        <begin position="328"/>
        <end position="345"/>
    </location>
</feature>
<dbReference type="GO" id="GO:0005789">
    <property type="term" value="C:endoplasmic reticulum membrane"/>
    <property type="evidence" value="ECO:0007669"/>
    <property type="project" value="UniProtKB-SubCell"/>
</dbReference>
<dbReference type="PANTHER" id="PTHR10778">
    <property type="entry name" value="SOLUTE CARRIER FAMILY 35 MEMBER B"/>
    <property type="match status" value="1"/>
</dbReference>
<feature type="transmembrane region" description="Helical" evidence="12">
    <location>
        <begin position="71"/>
        <end position="91"/>
    </location>
</feature>
<dbReference type="GO" id="GO:0006508">
    <property type="term" value="P:proteolysis"/>
    <property type="evidence" value="ECO:0007669"/>
    <property type="project" value="InterPro"/>
</dbReference>
<dbReference type="SMART" id="SM00230">
    <property type="entry name" value="CysPc"/>
    <property type="match status" value="1"/>
</dbReference>
<evidence type="ECO:0000256" key="12">
    <source>
        <dbReference type="SAM" id="Phobius"/>
    </source>
</evidence>
<feature type="transmembrane region" description="Helical" evidence="12">
    <location>
        <begin position="229"/>
        <end position="252"/>
    </location>
</feature>
<dbReference type="Gene3D" id="3.90.70.10">
    <property type="entry name" value="Cysteine proteinases"/>
    <property type="match status" value="1"/>
</dbReference>
<dbReference type="Gene3D" id="2.60.120.380">
    <property type="match status" value="1"/>
</dbReference>
<dbReference type="GO" id="GO:0004198">
    <property type="term" value="F:calcium-dependent cysteine-type endopeptidase activity"/>
    <property type="evidence" value="ECO:0007669"/>
    <property type="project" value="InterPro"/>
</dbReference>
<keyword evidence="8 12" id="KW-0472">Membrane</keyword>
<evidence type="ECO:0000256" key="5">
    <source>
        <dbReference type="ARBA" id="ARBA00022692"/>
    </source>
</evidence>
<reference evidence="14" key="1">
    <citation type="submission" date="2021-03" db="EMBL/GenBank/DDBJ databases">
        <authorList>
            <person name="Bekaert M."/>
        </authorList>
    </citation>
    <scope>NUCLEOTIDE SEQUENCE</scope>
</reference>
<evidence type="ECO:0000256" key="8">
    <source>
        <dbReference type="ARBA" id="ARBA00023136"/>
    </source>
</evidence>
<dbReference type="InterPro" id="IPR036213">
    <property type="entry name" value="Calpain_III_sf"/>
</dbReference>
<proteinExistence type="inferred from homology"/>
<evidence type="ECO:0000256" key="6">
    <source>
        <dbReference type="ARBA" id="ARBA00022824"/>
    </source>
</evidence>
<comment type="similarity">
    <text evidence="3">Belongs to the nucleotide-sugar transporter family. SLC35B subfamily.</text>
</comment>
<evidence type="ECO:0000256" key="3">
    <source>
        <dbReference type="ARBA" id="ARBA00010694"/>
    </source>
</evidence>
<feature type="transmembrane region" description="Helical" evidence="12">
    <location>
        <begin position="34"/>
        <end position="51"/>
    </location>
</feature>
<keyword evidence="4" id="KW-0813">Transport</keyword>
<comment type="caution">
    <text evidence="14">The sequence shown here is derived from an EMBL/GenBank/DDBJ whole genome shotgun (WGS) entry which is preliminary data.</text>
</comment>
<evidence type="ECO:0000256" key="1">
    <source>
        <dbReference type="ARBA" id="ARBA00004477"/>
    </source>
</evidence>
<gene>
    <name evidence="14" type="ORF">MEDL_23208</name>
</gene>
<dbReference type="InterPro" id="IPR038765">
    <property type="entry name" value="Papain-like_cys_pep_sf"/>
</dbReference>
<evidence type="ECO:0000313" key="14">
    <source>
        <dbReference type="EMBL" id="CAG2209062.1"/>
    </source>
</evidence>
<feature type="transmembrane region" description="Helical" evidence="12">
    <location>
        <begin position="187"/>
        <end position="208"/>
    </location>
</feature>
<dbReference type="PRINTS" id="PR00704">
    <property type="entry name" value="CALPAIN"/>
</dbReference>
<feature type="transmembrane region" description="Helical" evidence="12">
    <location>
        <begin position="258"/>
        <end position="280"/>
    </location>
</feature>
<organism evidence="14 15">
    <name type="scientific">Mytilus edulis</name>
    <name type="common">Blue mussel</name>
    <dbReference type="NCBI Taxonomy" id="6550"/>
    <lineage>
        <taxon>Eukaryota</taxon>
        <taxon>Metazoa</taxon>
        <taxon>Spiralia</taxon>
        <taxon>Lophotrochozoa</taxon>
        <taxon>Mollusca</taxon>
        <taxon>Bivalvia</taxon>
        <taxon>Autobranchia</taxon>
        <taxon>Pteriomorphia</taxon>
        <taxon>Mytilida</taxon>
        <taxon>Mytiloidea</taxon>
        <taxon>Mytilidae</taxon>
        <taxon>Mytilinae</taxon>
        <taxon>Mytilus</taxon>
    </lineage>
</organism>
<evidence type="ECO:0000256" key="4">
    <source>
        <dbReference type="ARBA" id="ARBA00022448"/>
    </source>
</evidence>
<evidence type="ECO:0000256" key="2">
    <source>
        <dbReference type="ARBA" id="ARBA00007623"/>
    </source>
</evidence>
<comment type="caution">
    <text evidence="10">Lacks conserved residue(s) required for the propagation of feature annotation.</text>
</comment>
<dbReference type="SUPFAM" id="SSF49758">
    <property type="entry name" value="Calpain large subunit, middle domain (domain III)"/>
    <property type="match status" value="2"/>
</dbReference>
<keyword evidence="15" id="KW-1185">Reference proteome</keyword>
<dbReference type="AlphaFoldDB" id="A0A8S3RQR3"/>
<feature type="domain" description="Calpain catalytic" evidence="13">
    <location>
        <begin position="327"/>
        <end position="563"/>
    </location>
</feature>
<dbReference type="GO" id="GO:0005459">
    <property type="term" value="F:UDP-galactose transmembrane transporter activity"/>
    <property type="evidence" value="ECO:0007669"/>
    <property type="project" value="TreeGrafter"/>
</dbReference>
<dbReference type="Pfam" id="PF01067">
    <property type="entry name" value="Calpain_III"/>
    <property type="match status" value="1"/>
</dbReference>
<name>A0A8S3RQR3_MYTED</name>
<evidence type="ECO:0000313" key="15">
    <source>
        <dbReference type="Proteomes" id="UP000683360"/>
    </source>
</evidence>
<protein>
    <submittedName>
        <fullName evidence="14">SLC35B1</fullName>
    </submittedName>
</protein>
<sequence length="911" mass="103479">MNQSVVPIDNEDHEITESKQEEHVEPMASNRNKLIFCALGTFVCYFYYGILQESITKGKYGEGEKNEKFTYTLALVFVQCVINAIAAKTILSTWHKEEDHTPVKMNLFCSLSYLGAMLASNQALQHVSYPTQVLGKSAKPIPVLILGILLARKRYPALKFLYVLLIVIGVAMFLYKDQNASGKPTVLFGIGEMLLLLSLTLDGVTGALQENMRSKHKTGPYTMMFQINLWSVAWLCIGLIFTGEGLSFLGFVERHPGVIVKMLTFSCASALGQMFIFMTVTSFGPLTCSIITTTRKENDEFVQEIHPQACILVDLTEKRSRDTRNTDCINFMVNVLLLATDSYLLQRVLHDDYSNTKKYDGIFHCRFSRFGIWEDVYIDDRLPIGDDGLIYGSSSKEYNEMWISLLEKGYAKFVGTYEAIRGRRFLEVFRTLTGGTGIEIKLTDRKFDPVYIVNKIDLALQQGSWVVCSISESSNGEFGLIYGQVWIIKAISKVETKRGKEVMLVRMRNPIGDNEWTGPWSERSSEWGTVVCNQSPLLSDREFCMSVDSLIKYMNCINICNLIPEQDKLCTEERSNYTTKIYSEWKGSMAAGLDYLKNPKYLINISDKGIEDDGKVRVVIILEQMTHQTSMELVAIKTKLYKVHTECKHGMIIEDITEEGICSKRISVTLSIRVVPGKYLIVPHTDREEFEKDFMIAIYTPTPLKGVRFIDERNPILVSRQGTTVKLKGATSECKLDSVNYSWGEWDLHQGYLHGEEFEKNPQFEIKVPNEAPSCVVRFQLLKDSFQEDACIGFRLFKMTSYRKMPLTKSWIDAIWDDPVKCHDGSIEGWHWDYIAPTYTLAPGTYIAIAWADKPDYKYVIMVVILHEQVFNIGRSISRIDNVFGKSLWLKSGVTISPRLINISVGVATSS</sequence>
<feature type="active site" evidence="9">
    <location>
        <position position="328"/>
    </location>
</feature>
<evidence type="ECO:0000256" key="11">
    <source>
        <dbReference type="SAM" id="MobiDB-lite"/>
    </source>
</evidence>
<dbReference type="Pfam" id="PF00648">
    <property type="entry name" value="Peptidase_C2"/>
    <property type="match status" value="1"/>
</dbReference>
<dbReference type="GO" id="GO:0005460">
    <property type="term" value="F:UDP-glucose transmembrane transporter activity"/>
    <property type="evidence" value="ECO:0007669"/>
    <property type="project" value="TreeGrafter"/>
</dbReference>
<dbReference type="InterPro" id="IPR022684">
    <property type="entry name" value="Calpain_cysteine_protease"/>
</dbReference>
<dbReference type="PANTHER" id="PTHR10778:SF10">
    <property type="entry name" value="SOLUTE CARRIER FAMILY 35 MEMBER B1"/>
    <property type="match status" value="1"/>
</dbReference>
<evidence type="ECO:0000256" key="7">
    <source>
        <dbReference type="ARBA" id="ARBA00022989"/>
    </source>
</evidence>
<feature type="active site" evidence="9">
    <location>
        <position position="509"/>
    </location>
</feature>
<keyword evidence="5 12" id="KW-0812">Transmembrane</keyword>
<dbReference type="InterPro" id="IPR013657">
    <property type="entry name" value="SCL35B1-4/HUT1"/>
</dbReference>
<dbReference type="SUPFAM" id="SSF54001">
    <property type="entry name" value="Cysteine proteinases"/>
    <property type="match status" value="1"/>
</dbReference>
<dbReference type="Pfam" id="PF08449">
    <property type="entry name" value="UAA"/>
    <property type="match status" value="1"/>
</dbReference>
<dbReference type="OrthoDB" id="424753at2759"/>
<dbReference type="Proteomes" id="UP000683360">
    <property type="component" value="Unassembled WGS sequence"/>
</dbReference>
<dbReference type="GO" id="GO:0000139">
    <property type="term" value="C:Golgi membrane"/>
    <property type="evidence" value="ECO:0007669"/>
    <property type="project" value="TreeGrafter"/>
</dbReference>
<evidence type="ECO:0000256" key="10">
    <source>
        <dbReference type="PROSITE-ProRule" id="PRU00239"/>
    </source>
</evidence>
<keyword evidence="7 12" id="KW-1133">Transmembrane helix</keyword>
<keyword evidence="6" id="KW-0256">Endoplasmic reticulum</keyword>
<dbReference type="InterPro" id="IPR001300">
    <property type="entry name" value="Peptidase_C2_calpain_cat"/>
</dbReference>
<dbReference type="InterPro" id="IPR022682">
    <property type="entry name" value="Calpain_domain_III"/>
</dbReference>
<dbReference type="InterPro" id="IPR037185">
    <property type="entry name" value="EmrE-like"/>
</dbReference>
<dbReference type="PROSITE" id="PS50203">
    <property type="entry name" value="CALPAIN_CAT"/>
    <property type="match status" value="1"/>
</dbReference>
<feature type="transmembrane region" description="Helical" evidence="12">
    <location>
        <begin position="158"/>
        <end position="175"/>
    </location>
</feature>
<feature type="region of interest" description="Disordered" evidence="11">
    <location>
        <begin position="1"/>
        <end position="22"/>
    </location>
</feature>
<dbReference type="EMBL" id="CAJPWZ010001132">
    <property type="protein sequence ID" value="CAG2209062.1"/>
    <property type="molecule type" value="Genomic_DNA"/>
</dbReference>
<comment type="subcellular location">
    <subcellularLocation>
        <location evidence="1">Endoplasmic reticulum membrane</location>
        <topology evidence="1">Multi-pass membrane protein</topology>
    </subcellularLocation>
</comment>
<evidence type="ECO:0000256" key="9">
    <source>
        <dbReference type="PIRSR" id="PIRSR622684-1"/>
    </source>
</evidence>
<feature type="compositionally biased region" description="Basic and acidic residues" evidence="11">
    <location>
        <begin position="13"/>
        <end position="22"/>
    </location>
</feature>
<comment type="similarity">
    <text evidence="2">Belongs to the peptidase C2 family.</text>
</comment>
<evidence type="ECO:0000259" key="13">
    <source>
        <dbReference type="PROSITE" id="PS50203"/>
    </source>
</evidence>
<dbReference type="SUPFAM" id="SSF103481">
    <property type="entry name" value="Multidrug resistance efflux transporter EmrE"/>
    <property type="match status" value="1"/>
</dbReference>
<accession>A0A8S3RQR3</accession>